<sequence>MTNQSGWRALSWTMTDLTSACNGDTYVPVEVSTNNGDYRDLHRSVSRGPHRKFEAGVPVPLSFLAEHIQQLEPAAQQVPTSYIRLSEGSSHAACHAEVLPQLADAVPVSPPFQEAAGRMHQRSVWLGPRGTQSPLHCDPYHNLLCQKDAQVWGRKLVRLYSPSDAQRLFPFQDPFLRNTSQVDVLEPQPQQFRDFEKVPYLHCQLEPGQMLFIPRKWWHFVQSLSGSLSISYWWTDGDT</sequence>
<gene>
    <name evidence="3" type="ORF">CVIRNUC_000884</name>
</gene>
<dbReference type="Gene3D" id="2.60.120.650">
    <property type="entry name" value="Cupin"/>
    <property type="match status" value="1"/>
</dbReference>
<name>A0AAV1HUE4_9CHLO</name>
<dbReference type="SUPFAM" id="SSF51197">
    <property type="entry name" value="Clavaminate synthase-like"/>
    <property type="match status" value="1"/>
</dbReference>
<evidence type="ECO:0000259" key="2">
    <source>
        <dbReference type="PROSITE" id="PS51184"/>
    </source>
</evidence>
<keyword evidence="4" id="KW-1185">Reference proteome</keyword>
<accession>A0AAV1HUE4</accession>
<evidence type="ECO:0000256" key="1">
    <source>
        <dbReference type="ARBA" id="ARBA00006801"/>
    </source>
</evidence>
<evidence type="ECO:0000313" key="3">
    <source>
        <dbReference type="EMBL" id="CAK0737273.1"/>
    </source>
</evidence>
<dbReference type="Pfam" id="PF13621">
    <property type="entry name" value="Cupin_8"/>
    <property type="match status" value="1"/>
</dbReference>
<dbReference type="Proteomes" id="UP001314263">
    <property type="component" value="Unassembled WGS sequence"/>
</dbReference>
<organism evidence="3 4">
    <name type="scientific">Coccomyxa viridis</name>
    <dbReference type="NCBI Taxonomy" id="1274662"/>
    <lineage>
        <taxon>Eukaryota</taxon>
        <taxon>Viridiplantae</taxon>
        <taxon>Chlorophyta</taxon>
        <taxon>core chlorophytes</taxon>
        <taxon>Trebouxiophyceae</taxon>
        <taxon>Trebouxiophyceae incertae sedis</taxon>
        <taxon>Coccomyxaceae</taxon>
        <taxon>Coccomyxa</taxon>
    </lineage>
</organism>
<dbReference type="PANTHER" id="PTHR12461:SF105">
    <property type="entry name" value="HYPOXIA-INDUCIBLE FACTOR 1-ALPHA INHIBITOR"/>
    <property type="match status" value="1"/>
</dbReference>
<dbReference type="InterPro" id="IPR003347">
    <property type="entry name" value="JmjC_dom"/>
</dbReference>
<protein>
    <recommendedName>
        <fullName evidence="2">JmjC domain-containing protein</fullName>
    </recommendedName>
</protein>
<comment type="similarity">
    <text evidence="1">Belongs to the JARID1 histone demethylase family.</text>
</comment>
<evidence type="ECO:0000313" key="4">
    <source>
        <dbReference type="Proteomes" id="UP001314263"/>
    </source>
</evidence>
<dbReference type="InterPro" id="IPR041667">
    <property type="entry name" value="Cupin_8"/>
</dbReference>
<dbReference type="PROSITE" id="PS51184">
    <property type="entry name" value="JMJC"/>
    <property type="match status" value="1"/>
</dbReference>
<feature type="domain" description="JmjC" evidence="2">
    <location>
        <begin position="95"/>
        <end position="239"/>
    </location>
</feature>
<dbReference type="PANTHER" id="PTHR12461">
    <property type="entry name" value="HYPOXIA-INDUCIBLE FACTOR 1 ALPHA INHIBITOR-RELATED"/>
    <property type="match status" value="1"/>
</dbReference>
<proteinExistence type="inferred from homology"/>
<reference evidence="3 4" key="1">
    <citation type="submission" date="2023-10" db="EMBL/GenBank/DDBJ databases">
        <authorList>
            <person name="Maclean D."/>
            <person name="Macfadyen A."/>
        </authorList>
    </citation>
    <scope>NUCLEOTIDE SEQUENCE [LARGE SCALE GENOMIC DNA]</scope>
</reference>
<comment type="caution">
    <text evidence="3">The sequence shown here is derived from an EMBL/GenBank/DDBJ whole genome shotgun (WGS) entry which is preliminary data.</text>
</comment>
<dbReference type="EMBL" id="CAUYUE010000001">
    <property type="protein sequence ID" value="CAK0737273.1"/>
    <property type="molecule type" value="Genomic_DNA"/>
</dbReference>
<dbReference type="AlphaFoldDB" id="A0AAV1HUE4"/>
<dbReference type="SMART" id="SM00558">
    <property type="entry name" value="JmjC"/>
    <property type="match status" value="1"/>
</dbReference>